<dbReference type="OrthoDB" id="786811at2759"/>
<gene>
    <name evidence="1" type="ORF">KFK09_004037</name>
</gene>
<accession>A0A8T3BZF9</accession>
<reference evidence="1" key="1">
    <citation type="journal article" date="2022" name="Front. Genet.">
        <title>Chromosome-Scale Assembly of the Dendrobium nobile Genome Provides Insights Into the Molecular Mechanism of the Biosynthesis of the Medicinal Active Ingredient of Dendrobium.</title>
        <authorList>
            <person name="Xu Q."/>
            <person name="Niu S.-C."/>
            <person name="Li K.-L."/>
            <person name="Zheng P.-J."/>
            <person name="Zhang X.-J."/>
            <person name="Jia Y."/>
            <person name="Liu Y."/>
            <person name="Niu Y.-X."/>
            <person name="Yu L.-H."/>
            <person name="Chen D.-F."/>
            <person name="Zhang G.-Q."/>
        </authorList>
    </citation>
    <scope>NUCLEOTIDE SEQUENCE</scope>
    <source>
        <tissue evidence="1">Leaf</tissue>
    </source>
</reference>
<organism evidence="1 2">
    <name type="scientific">Dendrobium nobile</name>
    <name type="common">Orchid</name>
    <dbReference type="NCBI Taxonomy" id="94219"/>
    <lineage>
        <taxon>Eukaryota</taxon>
        <taxon>Viridiplantae</taxon>
        <taxon>Streptophyta</taxon>
        <taxon>Embryophyta</taxon>
        <taxon>Tracheophyta</taxon>
        <taxon>Spermatophyta</taxon>
        <taxon>Magnoliopsida</taxon>
        <taxon>Liliopsida</taxon>
        <taxon>Asparagales</taxon>
        <taxon>Orchidaceae</taxon>
        <taxon>Epidendroideae</taxon>
        <taxon>Malaxideae</taxon>
        <taxon>Dendrobiinae</taxon>
        <taxon>Dendrobium</taxon>
    </lineage>
</organism>
<dbReference type="InterPro" id="IPR036691">
    <property type="entry name" value="Endo/exonu/phosph_ase_sf"/>
</dbReference>
<proteinExistence type="predicted"/>
<comment type="caution">
    <text evidence="1">The sequence shown here is derived from an EMBL/GenBank/DDBJ whole genome shotgun (WGS) entry which is preliminary data.</text>
</comment>
<protein>
    <recommendedName>
        <fullName evidence="3">Endonuclease/exonuclease/phosphatase domain-containing protein</fullName>
    </recommendedName>
</protein>
<sequence>MVPAGGLSGGLLILWRKDLAVFSVLETSSQLVVGKLEVIGKGSWIIASVYGSTDAQERKLLWENLEKHCSVDLPLVVGGDFNCILSQEEKRGGRKFSMSQGSKEFQQFLINSDLHEVKASGPRFTWCNSKSGSARIFEKLDRCLINSLALNTLQVALVKHLSRIASNHCSVLFEMFKPVEVIKRDIQYEEVWASYHGATALVRKIWNRKSIGNPASILNLKFKKALRGLFSGLRRNTII</sequence>
<dbReference type="Gene3D" id="3.60.10.10">
    <property type="entry name" value="Endonuclease/exonuclease/phosphatase"/>
    <property type="match status" value="1"/>
</dbReference>
<evidence type="ECO:0008006" key="3">
    <source>
        <dbReference type="Google" id="ProtNLM"/>
    </source>
</evidence>
<name>A0A8T3BZF9_DENNO</name>
<dbReference type="SMR" id="A0A8T3BZF9"/>
<dbReference type="SUPFAM" id="SSF56219">
    <property type="entry name" value="DNase I-like"/>
    <property type="match status" value="1"/>
</dbReference>
<dbReference type="PANTHER" id="PTHR33710:SF71">
    <property type="entry name" value="ENDONUCLEASE_EXONUCLEASE_PHOSPHATASE DOMAIN-CONTAINING PROTEIN"/>
    <property type="match status" value="1"/>
</dbReference>
<dbReference type="Proteomes" id="UP000829196">
    <property type="component" value="Unassembled WGS sequence"/>
</dbReference>
<keyword evidence="2" id="KW-1185">Reference proteome</keyword>
<evidence type="ECO:0000313" key="1">
    <source>
        <dbReference type="EMBL" id="KAI0524659.1"/>
    </source>
</evidence>
<evidence type="ECO:0000313" key="2">
    <source>
        <dbReference type="Proteomes" id="UP000829196"/>
    </source>
</evidence>
<dbReference type="PANTHER" id="PTHR33710">
    <property type="entry name" value="BNAC02G09200D PROTEIN"/>
    <property type="match status" value="1"/>
</dbReference>
<dbReference type="AlphaFoldDB" id="A0A8T3BZF9"/>
<dbReference type="EMBL" id="JAGYWB010000004">
    <property type="protein sequence ID" value="KAI0524659.1"/>
    <property type="molecule type" value="Genomic_DNA"/>
</dbReference>